<dbReference type="PANTHER" id="PTHR22803">
    <property type="entry name" value="MANNOSE, PHOSPHOLIPASE, LECTIN RECEPTOR RELATED"/>
    <property type="match status" value="1"/>
</dbReference>
<dbReference type="InterPro" id="IPR016187">
    <property type="entry name" value="CTDL_fold"/>
</dbReference>
<dbReference type="InterPro" id="IPR016186">
    <property type="entry name" value="C-type_lectin-like/link_sf"/>
</dbReference>
<feature type="domain" description="C-type lectin" evidence="2">
    <location>
        <begin position="174"/>
        <end position="304"/>
    </location>
</feature>
<feature type="signal peptide" evidence="1">
    <location>
        <begin position="1"/>
        <end position="18"/>
    </location>
</feature>
<sequence>MELYGLFVIFILCGPATAPSPYQTKQYRSDYVYNKKTDAFYKLHIEGKRGWQVQKLCEVEGAKLMVPTTQLDIIQLHSMFKRFPDLGNYVWVAEDGHNHESAEEQPLIVLTPNPEDSQPRDTWHSACDVVTRTGEVETYPCYRELPFMCKVDARDAPYDNHCGVYARDYEYIESVGSCYKIPRVVYPWNQAYAECQAEGAHLVVINSEAEMLAVKNIINTKPSVLGATTSYFFFAGFRAEPAQDGKPKVFKTIFNQTLEEAGYSQWSPNEPNNFDNKEDCGTLFKNDGNFNDVICSHPYAFICEKEVHL</sequence>
<dbReference type="EMBL" id="AF053131">
    <property type="protein sequence ID" value="AAC33576.1"/>
    <property type="molecule type" value="mRNA"/>
</dbReference>
<dbReference type="SMART" id="SM00034">
    <property type="entry name" value="CLECT"/>
    <property type="match status" value="1"/>
</dbReference>
<reference evidence="3" key="1">
    <citation type="submission" date="1998-03" db="EMBL/GenBank/DDBJ databases">
        <authorList>
            <person name="Yu X.-Q."/>
            <person name="Gan H."/>
            <person name="Kanost M.R."/>
        </authorList>
    </citation>
    <scope>NUCLEOTIDE SEQUENCE</scope>
    <source>
        <tissue evidence="3">Fat body</tissue>
    </source>
</reference>
<dbReference type="InterPro" id="IPR001304">
    <property type="entry name" value="C-type_lectin-like"/>
</dbReference>
<name>O76301_MANSE</name>
<organism evidence="3">
    <name type="scientific">Manduca sexta</name>
    <name type="common">Tobacco hawkmoth</name>
    <name type="synonym">Tobacco hornworm</name>
    <dbReference type="NCBI Taxonomy" id="7130"/>
    <lineage>
        <taxon>Eukaryota</taxon>
        <taxon>Metazoa</taxon>
        <taxon>Ecdysozoa</taxon>
        <taxon>Arthropoda</taxon>
        <taxon>Hexapoda</taxon>
        <taxon>Insecta</taxon>
        <taxon>Pterygota</taxon>
        <taxon>Neoptera</taxon>
        <taxon>Endopterygota</taxon>
        <taxon>Lepidoptera</taxon>
        <taxon>Glossata</taxon>
        <taxon>Ditrysia</taxon>
        <taxon>Bombycoidea</taxon>
        <taxon>Sphingidae</taxon>
        <taxon>Sphinginae</taxon>
        <taxon>Sphingini</taxon>
        <taxon>Manduca</taxon>
    </lineage>
</organism>
<accession>O76301</accession>
<dbReference type="AlphaFoldDB" id="O76301"/>
<evidence type="ECO:0000256" key="1">
    <source>
        <dbReference type="SAM" id="SignalP"/>
    </source>
</evidence>
<dbReference type="OrthoDB" id="418245at2759"/>
<dbReference type="PROSITE" id="PS50041">
    <property type="entry name" value="C_TYPE_LECTIN_2"/>
    <property type="match status" value="1"/>
</dbReference>
<dbReference type="Pfam" id="PF00059">
    <property type="entry name" value="Lectin_C"/>
    <property type="match status" value="1"/>
</dbReference>
<reference evidence="3" key="2">
    <citation type="journal article" date="1999" name="Insect Biochem. Mol. Biol.">
        <title>Immulectin, an inducible C-type lectin from an insect, Manduca sexta, stimulates activation of plasma prophenol oxidase.</title>
        <authorList>
            <person name="Yu X.-Q."/>
            <person name="Gan H."/>
            <person name="Kanost M.R."/>
        </authorList>
    </citation>
    <scope>NUCLEOTIDE SEQUENCE</scope>
    <source>
        <tissue evidence="3">Fat body</tissue>
    </source>
</reference>
<dbReference type="InterPro" id="IPR050111">
    <property type="entry name" value="C-type_lectin/snaclec_domain"/>
</dbReference>
<evidence type="ECO:0000313" key="3">
    <source>
        <dbReference type="EMBL" id="AAC33576.1"/>
    </source>
</evidence>
<evidence type="ECO:0000259" key="2">
    <source>
        <dbReference type="PROSITE" id="PS50041"/>
    </source>
</evidence>
<dbReference type="SUPFAM" id="SSF56436">
    <property type="entry name" value="C-type lectin-like"/>
    <property type="match status" value="2"/>
</dbReference>
<dbReference type="Gene3D" id="3.10.100.10">
    <property type="entry name" value="Mannose-Binding Protein A, subunit A"/>
    <property type="match status" value="1"/>
</dbReference>
<dbReference type="CDD" id="cd00037">
    <property type="entry name" value="CLECT"/>
    <property type="match status" value="1"/>
</dbReference>
<feature type="chain" id="PRO_5004160576" evidence="1">
    <location>
        <begin position="19"/>
        <end position="309"/>
    </location>
</feature>
<keyword evidence="1" id="KW-0732">Signal</keyword>
<protein>
    <submittedName>
        <fullName evidence="3">Immunolectin-A</fullName>
    </submittedName>
</protein>
<proteinExistence type="evidence at transcript level"/>